<gene>
    <name evidence="4" type="ORF">OSB04_007186</name>
</gene>
<sequence length="732" mass="82851">MKRDVVHYVKEVVARHGMPVTVISDRDVLFRWWLWRRFQEDEVGQWKFGSIEILRKTKKSYTDKQGLSYIGPLKLRKYLADESVHIPTNNVQVGEICGETDCCVERKTKTLQNKKIGLVNVQLGIARGSKCAWESKAEMWTLISELFQLRRAIDHRDFVGNILLTQDQGFCEENSEQDPCSLESESGSEISNFDTTSESLNYEFTSSDQVIESNIIGKYSANNEIVNIPIITKELKKKSGDFAICQDFIDLCLNLQRIEKEKALQSGMTLSNASEVLKSKFTWLEKEKWPKTNVSSISVIAGNSKKGSPQKKFKSKSFKNKESRSDRESCMRMPNTRKGSKNKPSKKQHVSTWYVDSGCSRHMTGTLEGSSGMSTWYVDSEYITKEGSSVAFGGNKKGKVKGEIKVNQVSYVDGLKHNLISVSQLCDNGLDVLFKIKFCIMYKCDTKIEVMRANRRGDLYLICIDTFQSKEEICLVSSIKNEEIWLWHTRFCHLNFHTLEKLVKLNLVKGLPNIKFEKDHLCSAFEMEYLTSVGITHNFSAPRTPQQNGVVERKNRTLVEAARRMLNASGLPLTFWAEAVEPLGNFDPKGDDAIFIGYAWDSAAYRVYVLRTKTVVISTNVKFDDSFQEWYEDDDVPDRTSATISRTSDNDDRGPVTQTSTSTSDASISAKEDVLLSIPSTSPLSSEETPQPEVIQQSEPIIPPEPTQVSTDPSSSREESMSEQEPLSQSLQ</sequence>
<dbReference type="PANTHER" id="PTHR42648">
    <property type="entry name" value="TRANSPOSASE, PUTATIVE-RELATED"/>
    <property type="match status" value="1"/>
</dbReference>
<dbReference type="EMBL" id="JARYMX010000002">
    <property type="protein sequence ID" value="KAJ9562026.1"/>
    <property type="molecule type" value="Genomic_DNA"/>
</dbReference>
<organism evidence="4 5">
    <name type="scientific">Centaurea solstitialis</name>
    <name type="common">yellow star-thistle</name>
    <dbReference type="NCBI Taxonomy" id="347529"/>
    <lineage>
        <taxon>Eukaryota</taxon>
        <taxon>Viridiplantae</taxon>
        <taxon>Streptophyta</taxon>
        <taxon>Embryophyta</taxon>
        <taxon>Tracheophyta</taxon>
        <taxon>Spermatophyta</taxon>
        <taxon>Magnoliopsida</taxon>
        <taxon>eudicotyledons</taxon>
        <taxon>Gunneridae</taxon>
        <taxon>Pentapetalae</taxon>
        <taxon>asterids</taxon>
        <taxon>campanulids</taxon>
        <taxon>Asterales</taxon>
        <taxon>Asteraceae</taxon>
        <taxon>Carduoideae</taxon>
        <taxon>Cardueae</taxon>
        <taxon>Centaureinae</taxon>
        <taxon>Centaurea</taxon>
    </lineage>
</organism>
<dbReference type="Proteomes" id="UP001172457">
    <property type="component" value="Chromosome 2"/>
</dbReference>
<comment type="caution">
    <text evidence="4">The sequence shown here is derived from an EMBL/GenBank/DDBJ whole genome shotgun (WGS) entry which is preliminary data.</text>
</comment>
<dbReference type="PROSITE" id="PS50994">
    <property type="entry name" value="INTEGRASE"/>
    <property type="match status" value="1"/>
</dbReference>
<evidence type="ECO:0000259" key="3">
    <source>
        <dbReference type="PROSITE" id="PS50994"/>
    </source>
</evidence>
<dbReference type="InterPro" id="IPR054722">
    <property type="entry name" value="PolX-like_BBD"/>
</dbReference>
<feature type="region of interest" description="Disordered" evidence="2">
    <location>
        <begin position="635"/>
        <end position="732"/>
    </location>
</feature>
<keyword evidence="1" id="KW-0378">Hydrolase</keyword>
<keyword evidence="5" id="KW-1185">Reference proteome</keyword>
<protein>
    <recommendedName>
        <fullName evidence="3">Integrase catalytic domain-containing protein</fullName>
    </recommendedName>
</protein>
<dbReference type="Gene3D" id="3.30.420.10">
    <property type="entry name" value="Ribonuclease H-like superfamily/Ribonuclease H"/>
    <property type="match status" value="1"/>
</dbReference>
<dbReference type="InterPro" id="IPR025724">
    <property type="entry name" value="GAG-pre-integrase_dom"/>
</dbReference>
<name>A0AA38WT53_9ASTR</name>
<dbReference type="SUPFAM" id="SSF53098">
    <property type="entry name" value="Ribonuclease H-like"/>
    <property type="match status" value="1"/>
</dbReference>
<dbReference type="InterPro" id="IPR039537">
    <property type="entry name" value="Retrotran_Ty1/copia-like"/>
</dbReference>
<feature type="compositionally biased region" description="Basic residues" evidence="2">
    <location>
        <begin position="338"/>
        <end position="349"/>
    </location>
</feature>
<dbReference type="AlphaFoldDB" id="A0AA38WT53"/>
<dbReference type="Pfam" id="PF22936">
    <property type="entry name" value="Pol_BBD"/>
    <property type="match status" value="1"/>
</dbReference>
<dbReference type="Pfam" id="PF13976">
    <property type="entry name" value="gag_pre-integrs"/>
    <property type="match status" value="1"/>
</dbReference>
<accession>A0AA38WT53</accession>
<dbReference type="InterPro" id="IPR012337">
    <property type="entry name" value="RNaseH-like_sf"/>
</dbReference>
<dbReference type="InterPro" id="IPR036397">
    <property type="entry name" value="RNaseH_sf"/>
</dbReference>
<evidence type="ECO:0000256" key="1">
    <source>
        <dbReference type="ARBA" id="ARBA00022670"/>
    </source>
</evidence>
<evidence type="ECO:0000313" key="5">
    <source>
        <dbReference type="Proteomes" id="UP001172457"/>
    </source>
</evidence>
<feature type="compositionally biased region" description="Basic and acidic residues" evidence="2">
    <location>
        <begin position="319"/>
        <end position="330"/>
    </location>
</feature>
<proteinExistence type="predicted"/>
<feature type="region of interest" description="Disordered" evidence="2">
    <location>
        <begin position="301"/>
        <end position="350"/>
    </location>
</feature>
<reference evidence="4" key="1">
    <citation type="submission" date="2023-03" db="EMBL/GenBank/DDBJ databases">
        <title>Chromosome-scale reference genome and RAD-based genetic map of yellow starthistle (Centaurea solstitialis) reveal putative structural variation and QTLs associated with invader traits.</title>
        <authorList>
            <person name="Reatini B."/>
            <person name="Cang F.A."/>
            <person name="Jiang Q."/>
            <person name="Mckibben M.T.W."/>
            <person name="Barker M.S."/>
            <person name="Rieseberg L.H."/>
            <person name="Dlugosch K.M."/>
        </authorList>
    </citation>
    <scope>NUCLEOTIDE SEQUENCE</scope>
    <source>
        <strain evidence="4">CAN-66</strain>
        <tissue evidence="4">Leaf</tissue>
    </source>
</reference>
<dbReference type="GO" id="GO:0008233">
    <property type="term" value="F:peptidase activity"/>
    <property type="evidence" value="ECO:0007669"/>
    <property type="project" value="UniProtKB-KW"/>
</dbReference>
<feature type="compositionally biased region" description="Basic residues" evidence="2">
    <location>
        <begin position="308"/>
        <end position="318"/>
    </location>
</feature>
<feature type="domain" description="Integrase catalytic" evidence="3">
    <location>
        <begin position="516"/>
        <end position="581"/>
    </location>
</feature>
<dbReference type="InterPro" id="IPR057670">
    <property type="entry name" value="SH3_retrovirus"/>
</dbReference>
<dbReference type="GO" id="GO:0006508">
    <property type="term" value="P:proteolysis"/>
    <property type="evidence" value="ECO:0007669"/>
    <property type="project" value="UniProtKB-KW"/>
</dbReference>
<feature type="compositionally biased region" description="Low complexity" evidence="2">
    <location>
        <begin position="657"/>
        <end position="700"/>
    </location>
</feature>
<dbReference type="PANTHER" id="PTHR42648:SF32">
    <property type="entry name" value="RIBONUCLEASE H-LIKE DOMAIN, GAG-PRE-INTEGRASE DOMAIN PROTEIN-RELATED"/>
    <property type="match status" value="1"/>
</dbReference>
<dbReference type="InterPro" id="IPR001584">
    <property type="entry name" value="Integrase_cat-core"/>
</dbReference>
<keyword evidence="1" id="KW-0645">Protease</keyword>
<evidence type="ECO:0000313" key="4">
    <source>
        <dbReference type="EMBL" id="KAJ9562026.1"/>
    </source>
</evidence>
<dbReference type="GO" id="GO:0003676">
    <property type="term" value="F:nucleic acid binding"/>
    <property type="evidence" value="ECO:0007669"/>
    <property type="project" value="InterPro"/>
</dbReference>
<dbReference type="GO" id="GO:0015074">
    <property type="term" value="P:DNA integration"/>
    <property type="evidence" value="ECO:0007669"/>
    <property type="project" value="InterPro"/>
</dbReference>
<dbReference type="Pfam" id="PF25597">
    <property type="entry name" value="SH3_retrovirus"/>
    <property type="match status" value="1"/>
</dbReference>
<evidence type="ECO:0000256" key="2">
    <source>
        <dbReference type="SAM" id="MobiDB-lite"/>
    </source>
</evidence>